<evidence type="ECO:0000313" key="1">
    <source>
        <dbReference type="EMBL" id="KII61342.1"/>
    </source>
</evidence>
<name>A0A0C2IWV0_THEKT</name>
<dbReference type="AlphaFoldDB" id="A0A0C2IWV0"/>
<dbReference type="EMBL" id="JWZT01005339">
    <property type="protein sequence ID" value="KII61342.1"/>
    <property type="molecule type" value="Genomic_DNA"/>
</dbReference>
<evidence type="ECO:0000313" key="2">
    <source>
        <dbReference type="Proteomes" id="UP000031668"/>
    </source>
</evidence>
<keyword evidence="2" id="KW-1185">Reference proteome</keyword>
<dbReference type="Proteomes" id="UP000031668">
    <property type="component" value="Unassembled WGS sequence"/>
</dbReference>
<gene>
    <name evidence="1" type="ORF">RF11_12756</name>
</gene>
<accession>A0A0C2IWV0</accession>
<proteinExistence type="predicted"/>
<protein>
    <submittedName>
        <fullName evidence="1">Uncharacterized protein</fullName>
    </submittedName>
</protein>
<comment type="caution">
    <text evidence="1">The sequence shown here is derived from an EMBL/GenBank/DDBJ whole genome shotgun (WGS) entry which is preliminary data.</text>
</comment>
<sequence length="152" mass="18005">MYFLIGLIIDPDNPETLDASLSCSHQISSITVLLLSYDIFNTCMDEKFDKLCQETLFLRNKRVEFQDFGLLPHYVLNYIIFHAKRPTFRLEQSKFSTLYLFYKCPLNIRQIHELNLCSCFKKFDFAKKRESFLNLSFTFNNKFASELLNVLI</sequence>
<organism evidence="1 2">
    <name type="scientific">Thelohanellus kitauei</name>
    <name type="common">Myxosporean</name>
    <dbReference type="NCBI Taxonomy" id="669202"/>
    <lineage>
        <taxon>Eukaryota</taxon>
        <taxon>Metazoa</taxon>
        <taxon>Cnidaria</taxon>
        <taxon>Myxozoa</taxon>
        <taxon>Myxosporea</taxon>
        <taxon>Bivalvulida</taxon>
        <taxon>Platysporina</taxon>
        <taxon>Myxobolidae</taxon>
        <taxon>Thelohanellus</taxon>
    </lineage>
</organism>
<reference evidence="1 2" key="1">
    <citation type="journal article" date="2014" name="Genome Biol. Evol.">
        <title>The genome of the myxosporean Thelohanellus kitauei shows adaptations to nutrient acquisition within its fish host.</title>
        <authorList>
            <person name="Yang Y."/>
            <person name="Xiong J."/>
            <person name="Zhou Z."/>
            <person name="Huo F."/>
            <person name="Miao W."/>
            <person name="Ran C."/>
            <person name="Liu Y."/>
            <person name="Zhang J."/>
            <person name="Feng J."/>
            <person name="Wang M."/>
            <person name="Wang M."/>
            <person name="Wang L."/>
            <person name="Yao B."/>
        </authorList>
    </citation>
    <scope>NUCLEOTIDE SEQUENCE [LARGE SCALE GENOMIC DNA]</scope>
    <source>
        <strain evidence="1">Wuqing</strain>
    </source>
</reference>